<dbReference type="EMBL" id="JANUGU010000011">
    <property type="protein sequence ID" value="MCS0660959.1"/>
    <property type="molecule type" value="Genomic_DNA"/>
</dbReference>
<dbReference type="RefSeq" id="WP_258814149.1">
    <property type="nucleotide sequence ID" value="NZ_JANUGU010000011.1"/>
</dbReference>
<name>A0ABT2D3Y3_9BURK</name>
<dbReference type="CDD" id="cd12109">
    <property type="entry name" value="Hr_FBXL5"/>
    <property type="match status" value="1"/>
</dbReference>
<proteinExistence type="predicted"/>
<dbReference type="Pfam" id="PF01814">
    <property type="entry name" value="Hemerythrin"/>
    <property type="match status" value="1"/>
</dbReference>
<evidence type="ECO:0000313" key="3">
    <source>
        <dbReference type="Proteomes" id="UP001204621"/>
    </source>
</evidence>
<reference evidence="2 3" key="1">
    <citation type="submission" date="2022-08" db="EMBL/GenBank/DDBJ databases">
        <title>Reclassification of Massilia species as members of the genera Telluria, Duganella, Pseudoduganella, Mokoshia gen. nov. and Zemynaea gen. nov. using orthogonal and non-orthogonal genome-based approaches.</title>
        <authorList>
            <person name="Bowman J.P."/>
        </authorList>
    </citation>
    <scope>NUCLEOTIDE SEQUENCE [LARGE SCALE GENOMIC DNA]</scope>
    <source>
        <strain evidence="2 3">JCM 31606</strain>
    </source>
</reference>
<comment type="caution">
    <text evidence="2">The sequence shown here is derived from an EMBL/GenBank/DDBJ whole genome shotgun (WGS) entry which is preliminary data.</text>
</comment>
<organism evidence="2 3">
    <name type="scientific">Massilia terrae</name>
    <dbReference type="NCBI Taxonomy" id="1811224"/>
    <lineage>
        <taxon>Bacteria</taxon>
        <taxon>Pseudomonadati</taxon>
        <taxon>Pseudomonadota</taxon>
        <taxon>Betaproteobacteria</taxon>
        <taxon>Burkholderiales</taxon>
        <taxon>Oxalobacteraceae</taxon>
        <taxon>Telluria group</taxon>
        <taxon>Massilia</taxon>
    </lineage>
</organism>
<dbReference type="Gene3D" id="1.20.120.520">
    <property type="entry name" value="nmb1532 protein domain like"/>
    <property type="match status" value="1"/>
</dbReference>
<dbReference type="InterPro" id="IPR045808">
    <property type="entry name" value="Hr_FBXL5"/>
</dbReference>
<evidence type="ECO:0000259" key="1">
    <source>
        <dbReference type="Pfam" id="PF01814"/>
    </source>
</evidence>
<sequence length="233" mass="25563">MQPATSSANRYNIYAIIHKALRSFMFDTVTRVGSLDRDDDADVGAAMAQVRDLAYLCRMHLDKENHFVHPAMEARCPASTAQVAADHAEHEHAIVDLYALAEAVVTGSGAARQAALRTLYRHLALFAGDNLLHMDHEETEHNAVLWSAYSDAELAALEQAIVAAIPPQDKMLIMRWMLSAMSREERAEKLAEIRAHAPAPVFAATMELAAATLPAAARRKLEADLDMHTLKAA</sequence>
<feature type="domain" description="Hemerythrin-like" evidence="1">
    <location>
        <begin position="18"/>
        <end position="139"/>
    </location>
</feature>
<dbReference type="Proteomes" id="UP001204621">
    <property type="component" value="Unassembled WGS sequence"/>
</dbReference>
<protein>
    <submittedName>
        <fullName evidence="2">Hemerythrin domain-containing protein</fullName>
    </submittedName>
</protein>
<gene>
    <name evidence="2" type="ORF">NX778_23065</name>
</gene>
<keyword evidence="3" id="KW-1185">Reference proteome</keyword>
<evidence type="ECO:0000313" key="2">
    <source>
        <dbReference type="EMBL" id="MCS0660959.1"/>
    </source>
</evidence>
<accession>A0ABT2D3Y3</accession>
<dbReference type="InterPro" id="IPR012312">
    <property type="entry name" value="Hemerythrin-like"/>
</dbReference>